<keyword evidence="2" id="KW-0732">Signal</keyword>
<evidence type="ECO:0000256" key="1">
    <source>
        <dbReference type="SAM" id="Coils"/>
    </source>
</evidence>
<evidence type="ECO:0000313" key="3">
    <source>
        <dbReference type="EMBL" id="CAA6809475.1"/>
    </source>
</evidence>
<dbReference type="Pfam" id="PF11932">
    <property type="entry name" value="DUF3450"/>
    <property type="match status" value="1"/>
</dbReference>
<name>A0A6S6SXU2_9BACT</name>
<reference evidence="3" key="1">
    <citation type="submission" date="2020-01" db="EMBL/GenBank/DDBJ databases">
        <authorList>
            <person name="Meier V. D."/>
            <person name="Meier V D."/>
        </authorList>
    </citation>
    <scope>NUCLEOTIDE SEQUENCE</scope>
    <source>
        <strain evidence="3">HLG_WM_MAG_06</strain>
    </source>
</reference>
<gene>
    <name evidence="3" type="ORF">HELGO_WM5133</name>
</gene>
<feature type="signal peptide" evidence="2">
    <location>
        <begin position="1"/>
        <end position="25"/>
    </location>
</feature>
<dbReference type="EMBL" id="CACVAP010000059">
    <property type="protein sequence ID" value="CAA6809475.1"/>
    <property type="molecule type" value="Genomic_DNA"/>
</dbReference>
<organism evidence="3">
    <name type="scientific">uncultured Sulfurovum sp</name>
    <dbReference type="NCBI Taxonomy" id="269237"/>
    <lineage>
        <taxon>Bacteria</taxon>
        <taxon>Pseudomonadati</taxon>
        <taxon>Campylobacterota</taxon>
        <taxon>Epsilonproteobacteria</taxon>
        <taxon>Campylobacterales</taxon>
        <taxon>Sulfurovaceae</taxon>
        <taxon>Sulfurovum</taxon>
        <taxon>environmental samples</taxon>
    </lineage>
</organism>
<feature type="coiled-coil region" evidence="1">
    <location>
        <begin position="66"/>
        <end position="100"/>
    </location>
</feature>
<sequence>MFRTYKRVVLSTVVCMALGTASLHADNENIVKSIMKLRADVEALYTKIDDNKDIYKAEMKSNTMQSADSEAQINRQETALKLAELELLKVQTKIEEASNKNKSIKPMLLDAIHSLRGIIEKGIPFKTKERLADLATLQKNLIDEVVTEEKALLLIWASYDDTIRLTKEIGLFKQEIMLEGEPKMAKIAKIGSVMMYFATPDDQVGYVIKKGKGYGYKVVSNKEDIAKIVNLFDSLQKQICTGFFSLPNALILSESK</sequence>
<evidence type="ECO:0008006" key="4">
    <source>
        <dbReference type="Google" id="ProtNLM"/>
    </source>
</evidence>
<proteinExistence type="predicted"/>
<evidence type="ECO:0000256" key="2">
    <source>
        <dbReference type="SAM" id="SignalP"/>
    </source>
</evidence>
<keyword evidence="1" id="KW-0175">Coiled coil</keyword>
<dbReference type="AlphaFoldDB" id="A0A6S6SXU2"/>
<protein>
    <recommendedName>
        <fullName evidence="4">TonB system biopolymer transport component Chromosome segregation ATPase</fullName>
    </recommendedName>
</protein>
<dbReference type="InterPro" id="IPR016866">
    <property type="entry name" value="UCP028069"/>
</dbReference>
<feature type="chain" id="PRO_5028222281" description="TonB system biopolymer transport component Chromosome segregation ATPase" evidence="2">
    <location>
        <begin position="26"/>
        <end position="256"/>
    </location>
</feature>
<accession>A0A6S6SXU2</accession>